<reference evidence="5" key="1">
    <citation type="submission" date="2016-10" db="EMBL/GenBank/DDBJ databases">
        <authorList>
            <person name="Varghese N."/>
            <person name="Submissions S."/>
        </authorList>
    </citation>
    <scope>NUCLEOTIDE SEQUENCE [LARGE SCALE GENOMIC DNA]</scope>
    <source>
        <strain evidence="5">CGMCC 4.7047</strain>
    </source>
</reference>
<evidence type="ECO:0000256" key="1">
    <source>
        <dbReference type="ARBA" id="ARBA00023125"/>
    </source>
</evidence>
<dbReference type="EMBL" id="FPAB01000007">
    <property type="protein sequence ID" value="SFT08252.1"/>
    <property type="molecule type" value="Genomic_DNA"/>
</dbReference>
<name>A0A1I6V3K0_9ACTN</name>
<dbReference type="GO" id="GO:0003700">
    <property type="term" value="F:DNA-binding transcription factor activity"/>
    <property type="evidence" value="ECO:0007669"/>
    <property type="project" value="TreeGrafter"/>
</dbReference>
<accession>A0A1I6V3K0</accession>
<dbReference type="RefSeq" id="WP_019433372.1">
    <property type="nucleotide sequence ID" value="NZ_CP054938.1"/>
</dbReference>
<gene>
    <name evidence="4" type="ORF">SAMN05444716_10738</name>
</gene>
<feature type="DNA-binding region" description="H-T-H motif" evidence="2">
    <location>
        <begin position="34"/>
        <end position="53"/>
    </location>
</feature>
<dbReference type="InterPro" id="IPR001647">
    <property type="entry name" value="HTH_TetR"/>
</dbReference>
<evidence type="ECO:0000256" key="2">
    <source>
        <dbReference type="PROSITE-ProRule" id="PRU00335"/>
    </source>
</evidence>
<keyword evidence="1 2" id="KW-0238">DNA-binding</keyword>
<dbReference type="PANTHER" id="PTHR30055">
    <property type="entry name" value="HTH-TYPE TRANSCRIPTIONAL REGULATOR RUTR"/>
    <property type="match status" value="1"/>
</dbReference>
<dbReference type="InterPro" id="IPR009057">
    <property type="entry name" value="Homeodomain-like_sf"/>
</dbReference>
<keyword evidence="5" id="KW-1185">Reference proteome</keyword>
<evidence type="ECO:0000313" key="4">
    <source>
        <dbReference type="EMBL" id="SFT08252.1"/>
    </source>
</evidence>
<sequence length="200" mass="21730">MPTERTLSTAEHRRTIVVSSAIATFARHGFLGTRIADVAQHAGISPAYVSKLFSSKERLFVAALDLCYTRIVEALERGARQSEDPSPTGLLLGMGGAYARLIEDRDLMMLQVHAQASTDRPAVAEAVRRGIGRVTDYVIARSGAGAADIQYFMAFGQLCHLLTSVDAFSVDEKWADVLTDSLRHSKAAHRARLAAEQETA</sequence>
<dbReference type="Proteomes" id="UP000198873">
    <property type="component" value="Unassembled WGS sequence"/>
</dbReference>
<organism evidence="4 5">
    <name type="scientific">Streptomyces harbinensis</name>
    <dbReference type="NCBI Taxonomy" id="1176198"/>
    <lineage>
        <taxon>Bacteria</taxon>
        <taxon>Bacillati</taxon>
        <taxon>Actinomycetota</taxon>
        <taxon>Actinomycetes</taxon>
        <taxon>Kitasatosporales</taxon>
        <taxon>Streptomycetaceae</taxon>
        <taxon>Streptomyces</taxon>
    </lineage>
</organism>
<dbReference type="Pfam" id="PF00440">
    <property type="entry name" value="TetR_N"/>
    <property type="match status" value="1"/>
</dbReference>
<dbReference type="Gene3D" id="1.10.357.10">
    <property type="entry name" value="Tetracycline Repressor, domain 2"/>
    <property type="match status" value="1"/>
</dbReference>
<protein>
    <submittedName>
        <fullName evidence="4">DNA-binding transcriptional regulator, AcrR family</fullName>
    </submittedName>
</protein>
<dbReference type="SUPFAM" id="SSF46689">
    <property type="entry name" value="Homeodomain-like"/>
    <property type="match status" value="1"/>
</dbReference>
<evidence type="ECO:0000313" key="5">
    <source>
        <dbReference type="Proteomes" id="UP000198873"/>
    </source>
</evidence>
<evidence type="ECO:0000259" key="3">
    <source>
        <dbReference type="PROSITE" id="PS50977"/>
    </source>
</evidence>
<dbReference type="InterPro" id="IPR050109">
    <property type="entry name" value="HTH-type_TetR-like_transc_reg"/>
</dbReference>
<dbReference type="AlphaFoldDB" id="A0A1I6V3K0"/>
<dbReference type="GO" id="GO:0000976">
    <property type="term" value="F:transcription cis-regulatory region binding"/>
    <property type="evidence" value="ECO:0007669"/>
    <property type="project" value="TreeGrafter"/>
</dbReference>
<feature type="domain" description="HTH tetR-type" evidence="3">
    <location>
        <begin position="11"/>
        <end position="71"/>
    </location>
</feature>
<dbReference type="PANTHER" id="PTHR30055:SF146">
    <property type="entry name" value="HTH-TYPE TRANSCRIPTIONAL DUAL REGULATOR CECR"/>
    <property type="match status" value="1"/>
</dbReference>
<dbReference type="STRING" id="1176198.SAMN05444716_10738"/>
<proteinExistence type="predicted"/>
<dbReference type="PROSITE" id="PS50977">
    <property type="entry name" value="HTH_TETR_2"/>
    <property type="match status" value="1"/>
</dbReference>